<proteinExistence type="predicted"/>
<dbReference type="Proteomes" id="UP000824156">
    <property type="component" value="Unassembled WGS sequence"/>
</dbReference>
<comment type="caution">
    <text evidence="1">The sequence shown here is derived from an EMBL/GenBank/DDBJ whole genome shotgun (WGS) entry which is preliminary data.</text>
</comment>
<dbReference type="Pfam" id="PF14092">
    <property type="entry name" value="DUF4270"/>
    <property type="match status" value="1"/>
</dbReference>
<evidence type="ECO:0000313" key="2">
    <source>
        <dbReference type="Proteomes" id="UP000824156"/>
    </source>
</evidence>
<protein>
    <submittedName>
        <fullName evidence="1">DUF4270 domain-containing protein</fullName>
    </submittedName>
</protein>
<dbReference type="AlphaFoldDB" id="A0A9D1W8M1"/>
<dbReference type="InterPro" id="IPR025366">
    <property type="entry name" value="DUF4270"/>
</dbReference>
<reference evidence="1" key="1">
    <citation type="journal article" date="2021" name="PeerJ">
        <title>Extensive microbial diversity within the chicken gut microbiome revealed by metagenomics and culture.</title>
        <authorList>
            <person name="Gilroy R."/>
            <person name="Ravi A."/>
            <person name="Getino M."/>
            <person name="Pursley I."/>
            <person name="Horton D.L."/>
            <person name="Alikhan N.F."/>
            <person name="Baker D."/>
            <person name="Gharbi K."/>
            <person name="Hall N."/>
            <person name="Watson M."/>
            <person name="Adriaenssens E.M."/>
            <person name="Foster-Nyarko E."/>
            <person name="Jarju S."/>
            <person name="Secka A."/>
            <person name="Antonio M."/>
            <person name="Oren A."/>
            <person name="Chaudhuri R.R."/>
            <person name="La Ragione R."/>
            <person name="Hildebrand F."/>
            <person name="Pallen M.J."/>
        </authorList>
    </citation>
    <scope>NUCLEOTIDE SEQUENCE</scope>
    <source>
        <strain evidence="1">1719</strain>
    </source>
</reference>
<sequence length="455" mass="51031">MRQIFQRLKSNIAFVVAIPLLIACDKDLSVSLDQSSGEEMGLVAVDTMTIESSLVELPFLPAQATERLLIGKATDPVVGSIESETYFRIALENTSVGDIPEDARYDSINLIIRPDRSKYVYGDTTQKQTFLVHRLIEDIKLVDPKEDIGNYEIPNYVEGPSVFTDQETAYQADIFGQATFSPKMNSLDSVNIKLDQDWGEELFTLLQDQSYQVANNEEFLKYFKGLVIRPHEDNSVVLGFNDTVQVELNYSYPDGSGFYAQGSKQLVLANKELQYNKISYDRTATPYQELSVERELTAADLQGEPLFIQSGSGVVAKLKIPALNEFMYTPDISINKVELIVEVEDGKNKALPPPNNLMLLIANENNNPFSVVRSPFVNNVEEAVYRAGDSQGKKGRYVFNLIDYVKSINNKEMYGHSLMITTSTSSLFHSTNTAVIAKENGRPKIKLNIVYTKFQ</sequence>
<reference evidence="1" key="2">
    <citation type="submission" date="2021-04" db="EMBL/GenBank/DDBJ databases">
        <authorList>
            <person name="Gilroy R."/>
        </authorList>
    </citation>
    <scope>NUCLEOTIDE SEQUENCE</scope>
    <source>
        <strain evidence="1">1719</strain>
    </source>
</reference>
<gene>
    <name evidence="1" type="ORF">H9853_05745</name>
</gene>
<accession>A0A9D1W8M1</accession>
<organism evidence="1 2">
    <name type="scientific">Candidatus Sphingobacterium stercoripullorum</name>
    <dbReference type="NCBI Taxonomy" id="2838759"/>
    <lineage>
        <taxon>Bacteria</taxon>
        <taxon>Pseudomonadati</taxon>
        <taxon>Bacteroidota</taxon>
        <taxon>Sphingobacteriia</taxon>
        <taxon>Sphingobacteriales</taxon>
        <taxon>Sphingobacteriaceae</taxon>
        <taxon>Sphingobacterium</taxon>
    </lineage>
</organism>
<dbReference type="PROSITE" id="PS51257">
    <property type="entry name" value="PROKAR_LIPOPROTEIN"/>
    <property type="match status" value="1"/>
</dbReference>
<name>A0A9D1W8M1_9SPHI</name>
<dbReference type="EMBL" id="DXEZ01000159">
    <property type="protein sequence ID" value="HIX54511.1"/>
    <property type="molecule type" value="Genomic_DNA"/>
</dbReference>
<evidence type="ECO:0000313" key="1">
    <source>
        <dbReference type="EMBL" id="HIX54511.1"/>
    </source>
</evidence>